<comment type="caution">
    <text evidence="1">The sequence shown here is derived from an EMBL/GenBank/DDBJ whole genome shotgun (WGS) entry which is preliminary data.</text>
</comment>
<evidence type="ECO:0000313" key="1">
    <source>
        <dbReference type="EMBL" id="PIW19318.1"/>
    </source>
</evidence>
<accession>A0A2M7GAW8</accession>
<reference evidence="1 2" key="1">
    <citation type="submission" date="2017-09" db="EMBL/GenBank/DDBJ databases">
        <title>Depth-based differentiation of microbial function through sediment-hosted aquifers and enrichment of novel symbionts in the deep terrestrial subsurface.</title>
        <authorList>
            <person name="Probst A.J."/>
            <person name="Ladd B."/>
            <person name="Jarett J.K."/>
            <person name="Geller-Mcgrath D.E."/>
            <person name="Sieber C.M."/>
            <person name="Emerson J.B."/>
            <person name="Anantharaman K."/>
            <person name="Thomas B.C."/>
            <person name="Malmstrom R."/>
            <person name="Stieglmeier M."/>
            <person name="Klingl A."/>
            <person name="Woyke T."/>
            <person name="Ryan C.M."/>
            <person name="Banfield J.F."/>
        </authorList>
    </citation>
    <scope>NUCLEOTIDE SEQUENCE [LARGE SCALE GENOMIC DNA]</scope>
    <source>
        <strain evidence="1">CG17_big_fil_post_rev_8_21_14_2_50_48_46</strain>
    </source>
</reference>
<organism evidence="1 2">
    <name type="scientific">bacterium (Candidatus Blackallbacteria) CG17_big_fil_post_rev_8_21_14_2_50_48_46</name>
    <dbReference type="NCBI Taxonomy" id="2014261"/>
    <lineage>
        <taxon>Bacteria</taxon>
        <taxon>Candidatus Blackallbacteria</taxon>
    </lineage>
</organism>
<name>A0A2M7GAW8_9BACT</name>
<dbReference type="Proteomes" id="UP000231019">
    <property type="component" value="Unassembled WGS sequence"/>
</dbReference>
<dbReference type="AlphaFoldDB" id="A0A2M7GAW8"/>
<evidence type="ECO:0000313" key="2">
    <source>
        <dbReference type="Proteomes" id="UP000231019"/>
    </source>
</evidence>
<protein>
    <submittedName>
        <fullName evidence="1">Uncharacterized protein</fullName>
    </submittedName>
</protein>
<sequence>MSLYDVFRQADIQADCIRALQAATDKIVIAARNSPSLNNSPYRLLIRVGLLGPAIGGQCIFDISLLTALNLSAYSLCGHNFTTLTSEESSQRDESMKRLLGLPYQGSSRKYHCTDEWVKSIELNLGPLYNDEKIKIGVIESKDGLRQPEALRVRLGQDKPIHIPLDADRKGEWILENRKFIFRAIDSMSVEVDIDESGLTLGTVPSILNEHHIVTRMNGQKYLVKAGSSLVKSRLLEMANQVAPALIPPHLTGDISTPQIIPARSRHLPLPNLQKLNLNLLIMGLGTLTISLELCNIAELNPEQVHVLKGLFNFTFYHPELKKIFG</sequence>
<dbReference type="EMBL" id="PFFQ01000004">
    <property type="protein sequence ID" value="PIW19318.1"/>
    <property type="molecule type" value="Genomic_DNA"/>
</dbReference>
<proteinExistence type="predicted"/>
<gene>
    <name evidence="1" type="ORF">COW36_00315</name>
</gene>